<keyword evidence="3" id="KW-1185">Reference proteome</keyword>
<feature type="compositionally biased region" description="Polar residues" evidence="1">
    <location>
        <begin position="340"/>
        <end position="360"/>
    </location>
</feature>
<name>A0A7J0GCX4_9ERIC</name>
<feature type="compositionally biased region" description="Basic and acidic residues" evidence="1">
    <location>
        <begin position="365"/>
        <end position="374"/>
    </location>
</feature>
<dbReference type="OrthoDB" id="1727438at2759"/>
<organism evidence="2 3">
    <name type="scientific">Actinidia rufa</name>
    <dbReference type="NCBI Taxonomy" id="165716"/>
    <lineage>
        <taxon>Eukaryota</taxon>
        <taxon>Viridiplantae</taxon>
        <taxon>Streptophyta</taxon>
        <taxon>Embryophyta</taxon>
        <taxon>Tracheophyta</taxon>
        <taxon>Spermatophyta</taxon>
        <taxon>Magnoliopsida</taxon>
        <taxon>eudicotyledons</taxon>
        <taxon>Gunneridae</taxon>
        <taxon>Pentapetalae</taxon>
        <taxon>asterids</taxon>
        <taxon>Ericales</taxon>
        <taxon>Actinidiaceae</taxon>
        <taxon>Actinidia</taxon>
    </lineage>
</organism>
<feature type="compositionally biased region" description="Polar residues" evidence="1">
    <location>
        <begin position="184"/>
        <end position="194"/>
    </location>
</feature>
<dbReference type="AlphaFoldDB" id="A0A7J0GCX4"/>
<evidence type="ECO:0000313" key="3">
    <source>
        <dbReference type="Proteomes" id="UP000585474"/>
    </source>
</evidence>
<dbReference type="Proteomes" id="UP000585474">
    <property type="component" value="Unassembled WGS sequence"/>
</dbReference>
<feature type="region of interest" description="Disordered" evidence="1">
    <location>
        <begin position="340"/>
        <end position="374"/>
    </location>
</feature>
<reference evidence="2 3" key="1">
    <citation type="submission" date="2019-07" db="EMBL/GenBank/DDBJ databases">
        <title>De Novo Assembly of kiwifruit Actinidia rufa.</title>
        <authorList>
            <person name="Sugita-Konishi S."/>
            <person name="Sato K."/>
            <person name="Mori E."/>
            <person name="Abe Y."/>
            <person name="Kisaki G."/>
            <person name="Hamano K."/>
            <person name="Suezawa K."/>
            <person name="Otani M."/>
            <person name="Fukuda T."/>
            <person name="Manabe T."/>
            <person name="Gomi K."/>
            <person name="Tabuchi M."/>
            <person name="Akimitsu K."/>
            <person name="Kataoka I."/>
        </authorList>
    </citation>
    <scope>NUCLEOTIDE SEQUENCE [LARGE SCALE GENOMIC DNA]</scope>
    <source>
        <strain evidence="3">cv. Fuchu</strain>
    </source>
</reference>
<sequence>MLELRLKETNTLCQSLIEELSASHSTDLQQRAYELQAVIGLDARAVESIMPLDASCEDIEIDKSLSFLNSYVQQSLEKGLSLTFLRMNAYELSKPVVPSRAPPVSLASSTELVPVPEPSYAREMHQTALVPSVTDAGPSELKLRLDGVQKKWGKPTYSSPAPSTSSSSSQKIVNGVTQPDGAGNPSSKTHNTSYDSRRSQVDISPEKQKLAASLFGGPSKPEKRPASTGHKVSKTGSQAGDKFSGAKGLASSSEISGEKPTPLQPPPDLLDLGELSVTSTAPSVDPFKQLEALLDPTQEASTLNYGEVGSTKAPDIMSLYAGTPATGQNIVANPLSSNMEDVNITSGLSNESYGTAQGGSTPRVLDTKKQGTEP</sequence>
<evidence type="ECO:0000313" key="2">
    <source>
        <dbReference type="EMBL" id="GFZ08611.1"/>
    </source>
</evidence>
<dbReference type="EMBL" id="BJWL01000020">
    <property type="protein sequence ID" value="GFZ08611.1"/>
    <property type="molecule type" value="Genomic_DNA"/>
</dbReference>
<evidence type="ECO:0000256" key="1">
    <source>
        <dbReference type="SAM" id="MobiDB-lite"/>
    </source>
</evidence>
<protein>
    <submittedName>
        <fullName evidence="2">Adaptin family protein</fullName>
    </submittedName>
</protein>
<accession>A0A7J0GCX4</accession>
<gene>
    <name evidence="2" type="ORF">Acr_20g0004190</name>
</gene>
<feature type="compositionally biased region" description="Basic and acidic residues" evidence="1">
    <location>
        <begin position="195"/>
        <end position="209"/>
    </location>
</feature>
<feature type="compositionally biased region" description="Low complexity" evidence="1">
    <location>
        <begin position="155"/>
        <end position="169"/>
    </location>
</feature>
<comment type="caution">
    <text evidence="2">The sequence shown here is derived from an EMBL/GenBank/DDBJ whole genome shotgun (WGS) entry which is preliminary data.</text>
</comment>
<feature type="region of interest" description="Disordered" evidence="1">
    <location>
        <begin position="151"/>
        <end position="275"/>
    </location>
</feature>
<proteinExistence type="predicted"/>